<gene>
    <name evidence="1" type="ORF">NQ315_016708</name>
</gene>
<dbReference type="SUPFAM" id="SSF53098">
    <property type="entry name" value="Ribonuclease H-like"/>
    <property type="match status" value="1"/>
</dbReference>
<comment type="caution">
    <text evidence="1">The sequence shown here is derived from an EMBL/GenBank/DDBJ whole genome shotgun (WGS) entry which is preliminary data.</text>
</comment>
<proteinExistence type="predicted"/>
<dbReference type="InterPro" id="IPR052055">
    <property type="entry name" value="Hepadnavirus_pol/RT"/>
</dbReference>
<evidence type="ECO:0000313" key="2">
    <source>
        <dbReference type="Proteomes" id="UP001159042"/>
    </source>
</evidence>
<dbReference type="EMBL" id="JANEYG010000113">
    <property type="protein sequence ID" value="KAJ8912752.1"/>
    <property type="molecule type" value="Genomic_DNA"/>
</dbReference>
<evidence type="ECO:0000313" key="1">
    <source>
        <dbReference type="EMBL" id="KAJ8912752.1"/>
    </source>
</evidence>
<dbReference type="InterPro" id="IPR012337">
    <property type="entry name" value="RNaseH-like_sf"/>
</dbReference>
<name>A0AAV8VET9_9CUCU</name>
<dbReference type="AlphaFoldDB" id="A0AAV8VET9"/>
<dbReference type="InterPro" id="IPR036397">
    <property type="entry name" value="RNaseH_sf"/>
</dbReference>
<dbReference type="CDD" id="cd09275">
    <property type="entry name" value="RNase_HI_RT_DIRS1"/>
    <property type="match status" value="1"/>
</dbReference>
<dbReference type="PANTHER" id="PTHR33050:SF7">
    <property type="entry name" value="RIBONUCLEASE H"/>
    <property type="match status" value="1"/>
</dbReference>
<dbReference type="Proteomes" id="UP001159042">
    <property type="component" value="Unassembled WGS sequence"/>
</dbReference>
<accession>A0AAV8VET9</accession>
<evidence type="ECO:0008006" key="3">
    <source>
        <dbReference type="Google" id="ProtNLM"/>
    </source>
</evidence>
<dbReference type="GO" id="GO:0003676">
    <property type="term" value="F:nucleic acid binding"/>
    <property type="evidence" value="ECO:0007669"/>
    <property type="project" value="InterPro"/>
</dbReference>
<dbReference type="PANTHER" id="PTHR33050">
    <property type="entry name" value="REVERSE TRANSCRIPTASE DOMAIN-CONTAINING PROTEIN"/>
    <property type="match status" value="1"/>
</dbReference>
<keyword evidence="2" id="KW-1185">Reference proteome</keyword>
<protein>
    <recommendedName>
        <fullName evidence="3">RNase H type-1 domain-containing protein</fullName>
    </recommendedName>
</protein>
<reference evidence="1 2" key="1">
    <citation type="journal article" date="2023" name="Insect Mol. Biol.">
        <title>Genome sequencing provides insights into the evolution of gene families encoding plant cell wall-degrading enzymes in longhorned beetles.</title>
        <authorList>
            <person name="Shin N.R."/>
            <person name="Okamura Y."/>
            <person name="Kirsch R."/>
            <person name="Pauchet Y."/>
        </authorList>
    </citation>
    <scope>NUCLEOTIDE SEQUENCE [LARGE SCALE GENOMIC DNA]</scope>
    <source>
        <strain evidence="1">EAD_L_NR</strain>
    </source>
</reference>
<sequence>MVIPKVLRHELDWWNINIGNGQNIKPELFSMEIFSDASPTRWGASSGGVRCHGFWDDGERQMHINLLEIKAAFYALSLSKDAEHTRILLRIDNQTAISCINRGGSIKYSFLNEAATELWRWCENKKISIFAAYIPSSQNIEADRESRSDSFDTEYQLNNTVFGKILQEFGTPEIYLFASRIKTKCETYVSWFPDPGSLSVDAFTLNWTQYFFYAFPPFAIIARVLEKIIQEKAQGIVVVPLWPTQPWYPETPSASQKPCPGGREIIRRAFLKRGTPENAVSIMMASITEGPLKQYSASLKKYWDFCQNKQVDALQYNLNIYLNFLLGILDSGSSFSILNLYRSELNLILNPISVANIRPPTPKYRVTWNPDSLLEFLGKWYPLETLDLEKLTYKLVTLMALTSTSRVQTLSVIKLTNISKSGNTLQIKIPDRIKTSALGKPQPVLIFNNNNNNNNNAFIFRSKKIGKRYALRQPFNCIFVKLLRCVALNRTSY</sequence>
<dbReference type="Gene3D" id="3.30.420.10">
    <property type="entry name" value="Ribonuclease H-like superfamily/Ribonuclease H"/>
    <property type="match status" value="1"/>
</dbReference>
<organism evidence="1 2">
    <name type="scientific">Exocentrus adspersus</name>
    <dbReference type="NCBI Taxonomy" id="1586481"/>
    <lineage>
        <taxon>Eukaryota</taxon>
        <taxon>Metazoa</taxon>
        <taxon>Ecdysozoa</taxon>
        <taxon>Arthropoda</taxon>
        <taxon>Hexapoda</taxon>
        <taxon>Insecta</taxon>
        <taxon>Pterygota</taxon>
        <taxon>Neoptera</taxon>
        <taxon>Endopterygota</taxon>
        <taxon>Coleoptera</taxon>
        <taxon>Polyphaga</taxon>
        <taxon>Cucujiformia</taxon>
        <taxon>Chrysomeloidea</taxon>
        <taxon>Cerambycidae</taxon>
        <taxon>Lamiinae</taxon>
        <taxon>Acanthocinini</taxon>
        <taxon>Exocentrus</taxon>
    </lineage>
</organism>